<protein>
    <submittedName>
        <fullName evidence="1">Uncharacterized protein</fullName>
    </submittedName>
</protein>
<accession>A0A2G5BJF1</accession>
<reference evidence="1 2" key="1">
    <citation type="journal article" date="2015" name="Genome Biol. Evol.">
        <title>Phylogenomic analyses indicate that early fungi evolved digesting cell walls of algal ancestors of land plants.</title>
        <authorList>
            <person name="Chang Y."/>
            <person name="Wang S."/>
            <person name="Sekimoto S."/>
            <person name="Aerts A.L."/>
            <person name="Choi C."/>
            <person name="Clum A."/>
            <person name="LaButti K.M."/>
            <person name="Lindquist E.A."/>
            <person name="Yee Ngan C."/>
            <person name="Ohm R.A."/>
            <person name="Salamov A.A."/>
            <person name="Grigoriev I.V."/>
            <person name="Spatafora J.W."/>
            <person name="Berbee M.L."/>
        </authorList>
    </citation>
    <scope>NUCLEOTIDE SEQUENCE [LARGE SCALE GENOMIC DNA]</scope>
    <source>
        <strain evidence="1 2">NRRL 1564</strain>
    </source>
</reference>
<evidence type="ECO:0000313" key="2">
    <source>
        <dbReference type="Proteomes" id="UP000242474"/>
    </source>
</evidence>
<proteinExistence type="predicted"/>
<keyword evidence="2" id="KW-1185">Reference proteome</keyword>
<dbReference type="Proteomes" id="UP000242474">
    <property type="component" value="Unassembled WGS sequence"/>
</dbReference>
<sequence>MNQVKLSGTGTGTQYPAATDVAKESGTTAFGGTELVDDPNSPNYIGHGVGHRDPKTGAPIDASVHIPTRGELHPEEFALAKVVDTAKATDSEMLETKYNISKPGKYHANWYKAKSTMNGILGRMTGSQKHLHKAAMQSELAALEMGAYNEKSGGFTFSKL</sequence>
<name>A0A2G5BJF1_COERN</name>
<evidence type="ECO:0000313" key="1">
    <source>
        <dbReference type="EMBL" id="PIA19101.1"/>
    </source>
</evidence>
<dbReference type="OrthoDB" id="5522983at2759"/>
<dbReference type="AlphaFoldDB" id="A0A2G5BJF1"/>
<dbReference type="EMBL" id="KZ303487">
    <property type="protein sequence ID" value="PIA19101.1"/>
    <property type="molecule type" value="Genomic_DNA"/>
</dbReference>
<gene>
    <name evidence="1" type="ORF">COEREDRAFT_79081</name>
</gene>
<organism evidence="1 2">
    <name type="scientific">Coemansia reversa (strain ATCC 12441 / NRRL 1564)</name>
    <dbReference type="NCBI Taxonomy" id="763665"/>
    <lineage>
        <taxon>Eukaryota</taxon>
        <taxon>Fungi</taxon>
        <taxon>Fungi incertae sedis</taxon>
        <taxon>Zoopagomycota</taxon>
        <taxon>Kickxellomycotina</taxon>
        <taxon>Kickxellomycetes</taxon>
        <taxon>Kickxellales</taxon>
        <taxon>Kickxellaceae</taxon>
        <taxon>Coemansia</taxon>
    </lineage>
</organism>